<reference evidence="2 3" key="1">
    <citation type="journal article" date="2018" name="MBio">
        <title>Comparative Genomics Reveals the Core Gene Toolbox for the Fungus-Insect Symbiosis.</title>
        <authorList>
            <person name="Wang Y."/>
            <person name="Stata M."/>
            <person name="Wang W."/>
            <person name="Stajich J.E."/>
            <person name="White M.M."/>
            <person name="Moncalvo J.M."/>
        </authorList>
    </citation>
    <scope>NUCLEOTIDE SEQUENCE [LARGE SCALE GENOMIC DNA]</scope>
    <source>
        <strain evidence="2 3">AUS-126-30</strain>
    </source>
</reference>
<evidence type="ECO:0000313" key="2">
    <source>
        <dbReference type="EMBL" id="PWA02949.1"/>
    </source>
</evidence>
<feature type="region of interest" description="Disordered" evidence="1">
    <location>
        <begin position="1"/>
        <end position="38"/>
    </location>
</feature>
<protein>
    <submittedName>
        <fullName evidence="2">Uncharacterized protein</fullName>
    </submittedName>
</protein>
<comment type="caution">
    <text evidence="2">The sequence shown here is derived from an EMBL/GenBank/DDBJ whole genome shotgun (WGS) entry which is preliminary data.</text>
</comment>
<evidence type="ECO:0000256" key="1">
    <source>
        <dbReference type="SAM" id="MobiDB-lite"/>
    </source>
</evidence>
<dbReference type="Proteomes" id="UP000245591">
    <property type="component" value="Unassembled WGS sequence"/>
</dbReference>
<organism evidence="2 3">
    <name type="scientific">Smittium angustum</name>
    <dbReference type="NCBI Taxonomy" id="133377"/>
    <lineage>
        <taxon>Eukaryota</taxon>
        <taxon>Fungi</taxon>
        <taxon>Fungi incertae sedis</taxon>
        <taxon>Zoopagomycota</taxon>
        <taxon>Kickxellomycotina</taxon>
        <taxon>Harpellomycetes</taxon>
        <taxon>Harpellales</taxon>
        <taxon>Legeriomycetaceae</taxon>
        <taxon>Smittium</taxon>
    </lineage>
</organism>
<dbReference type="EMBL" id="MBFU01000042">
    <property type="protein sequence ID" value="PWA02949.1"/>
    <property type="molecule type" value="Genomic_DNA"/>
</dbReference>
<proteinExistence type="predicted"/>
<feature type="compositionally biased region" description="Basic residues" evidence="1">
    <location>
        <begin position="7"/>
        <end position="23"/>
    </location>
</feature>
<accession>A0A2U1JD61</accession>
<evidence type="ECO:0000313" key="3">
    <source>
        <dbReference type="Proteomes" id="UP000245591"/>
    </source>
</evidence>
<gene>
    <name evidence="2" type="ORF">BB558_000892</name>
</gene>
<keyword evidence="3" id="KW-1185">Reference proteome</keyword>
<name>A0A2U1JD61_SMIAN</name>
<dbReference type="AlphaFoldDB" id="A0A2U1JD61"/>
<sequence length="159" mass="19586">MESKNKELKKKHLLFKCKNKRRSQSNNSLKPRDKKQQTYKKYKNKISNMNHRTVHRTNLQHIYKVKNPELNQTQEHKIETKNRNKHGNLNCEMDFRTGILERWCELWNKETWTMMWTIEHGNLNFEQKYLNLEQEYLNFGIDFGTWKLEPWNGLWNMET</sequence>